<reference evidence="1" key="1">
    <citation type="journal article" date="2019" name="BMC Genomics">
        <title>A new reference genome for Sorghum bicolor reveals high levels of sequence similarity between sweet and grain genotypes: implications for the genetics of sugar metabolism.</title>
        <authorList>
            <person name="Cooper E.A."/>
            <person name="Brenton Z.W."/>
            <person name="Flinn B.S."/>
            <person name="Jenkins J."/>
            <person name="Shu S."/>
            <person name="Flowers D."/>
            <person name="Luo F."/>
            <person name="Wang Y."/>
            <person name="Xia P."/>
            <person name="Barry K."/>
            <person name="Daum C."/>
            <person name="Lipzen A."/>
            <person name="Yoshinaga Y."/>
            <person name="Schmutz J."/>
            <person name="Saski C."/>
            <person name="Vermerris W."/>
            <person name="Kresovich S."/>
        </authorList>
    </citation>
    <scope>NUCLEOTIDE SEQUENCE</scope>
</reference>
<proteinExistence type="predicted"/>
<dbReference type="Proteomes" id="UP000807115">
    <property type="component" value="Chromosome 1"/>
</dbReference>
<dbReference type="EMBL" id="CM027680">
    <property type="protein sequence ID" value="KAG0550621.1"/>
    <property type="molecule type" value="Genomic_DNA"/>
</dbReference>
<evidence type="ECO:0000313" key="2">
    <source>
        <dbReference type="Proteomes" id="UP000807115"/>
    </source>
</evidence>
<evidence type="ECO:0000313" key="1">
    <source>
        <dbReference type="EMBL" id="KAG0550621.1"/>
    </source>
</evidence>
<organism evidence="1 2">
    <name type="scientific">Sorghum bicolor</name>
    <name type="common">Sorghum</name>
    <name type="synonym">Sorghum vulgare</name>
    <dbReference type="NCBI Taxonomy" id="4558"/>
    <lineage>
        <taxon>Eukaryota</taxon>
        <taxon>Viridiplantae</taxon>
        <taxon>Streptophyta</taxon>
        <taxon>Embryophyta</taxon>
        <taxon>Tracheophyta</taxon>
        <taxon>Spermatophyta</taxon>
        <taxon>Magnoliopsida</taxon>
        <taxon>Liliopsida</taxon>
        <taxon>Poales</taxon>
        <taxon>Poaceae</taxon>
        <taxon>PACMAD clade</taxon>
        <taxon>Panicoideae</taxon>
        <taxon>Andropogonodae</taxon>
        <taxon>Andropogoneae</taxon>
        <taxon>Sorghinae</taxon>
        <taxon>Sorghum</taxon>
    </lineage>
</organism>
<dbReference type="AlphaFoldDB" id="A0A921S2V3"/>
<name>A0A921S2V3_SORBI</name>
<accession>A0A921S2V3</accession>
<sequence length="99" mass="10973">MAFQPSEVIGMLKNCATVGVVRLFYCFCSRLGAVRRWLLGVWRGMSVKTVLGRLFVAMAVSLGTVGENRGTSSMSSVWISSSTNHHHRFMFLFPAQKGD</sequence>
<gene>
    <name evidence="1" type="ORF">BDA96_01G353900</name>
</gene>
<reference evidence="1" key="2">
    <citation type="submission" date="2020-10" db="EMBL/GenBank/DDBJ databases">
        <authorList>
            <person name="Cooper E.A."/>
            <person name="Brenton Z.W."/>
            <person name="Flinn B.S."/>
            <person name="Jenkins J."/>
            <person name="Shu S."/>
            <person name="Flowers D."/>
            <person name="Luo F."/>
            <person name="Wang Y."/>
            <person name="Xia P."/>
            <person name="Barry K."/>
            <person name="Daum C."/>
            <person name="Lipzen A."/>
            <person name="Yoshinaga Y."/>
            <person name="Schmutz J."/>
            <person name="Saski C."/>
            <person name="Vermerris W."/>
            <person name="Kresovich S."/>
        </authorList>
    </citation>
    <scope>NUCLEOTIDE SEQUENCE</scope>
</reference>
<comment type="caution">
    <text evidence="1">The sequence shown here is derived from an EMBL/GenBank/DDBJ whole genome shotgun (WGS) entry which is preliminary data.</text>
</comment>
<protein>
    <submittedName>
        <fullName evidence="1">Uncharacterized protein</fullName>
    </submittedName>
</protein>